<evidence type="ECO:0000313" key="1">
    <source>
        <dbReference type="EMBL" id="ASZ74673.1"/>
    </source>
</evidence>
<dbReference type="EMBL" id="MF668280">
    <property type="protein sequence ID" value="ASZ74673.1"/>
    <property type="molecule type" value="Genomic_DNA"/>
</dbReference>
<sequence>MTTLPTAVGSGLGRFAKSSDDYVADIVQAKRRLGGRKLSTPEKQTKLAHILSDKVGGIQRLGQSMIGPIQLQLRYQGILRNVLLEDTLTPGIPIEYDVLDDLGQAYMLHGNEGEVKITPFEGKRVPVQLFRIASFPQIKKEDLYYLRSNIVEYTQDMTKQAIMRQEDSRLVTLLEAAAVSYRVVDSSAVPGPGGGALPNEITIAGTHLMPDDLYTAVTYTDQRQLDSSRLLANPQEYRDLYRWDINTTGWAFKDSVVAGERIVQFGEFQIGKSIIIPRGTVYLTPEPQFLGVFPVMYSLDVEENNMVEQFHKGWVMDELVGMAILNPRGIVILRKA</sequence>
<dbReference type="NCBIfam" id="NF042927">
    <property type="entry name" value="capsid_Caudo_2"/>
    <property type="match status" value="1"/>
</dbReference>
<accession>A0A249XSF9</accession>
<protein>
    <submittedName>
        <fullName evidence="1">Major capsid protein</fullName>
    </submittedName>
</protein>
<gene>
    <name evidence="1" type="ORF">SEA_PHABBA_104</name>
</gene>
<organism evidence="1 2">
    <name type="scientific">Mycobacterium phage Phabba</name>
    <dbReference type="NCBI Taxonomy" id="2027899"/>
    <lineage>
        <taxon>Viruses</taxon>
        <taxon>Duplodnaviria</taxon>
        <taxon>Heunggongvirae</taxon>
        <taxon>Uroviricota</taxon>
        <taxon>Caudoviricetes</taxon>
        <taxon>Ceeclamvirinae</taxon>
        <taxon>Myrnavirus</taxon>
        <taxon>Myrnavirus phabba</taxon>
        <taxon>Myranavirus phabba</taxon>
    </lineage>
</organism>
<dbReference type="InterPro" id="IPR049994">
    <property type="entry name" value="Staley_37-like"/>
</dbReference>
<evidence type="ECO:0000313" key="2">
    <source>
        <dbReference type="Proteomes" id="UP000226037"/>
    </source>
</evidence>
<dbReference type="Proteomes" id="UP000226037">
    <property type="component" value="Segment"/>
</dbReference>
<proteinExistence type="predicted"/>
<name>A0A249XSF9_9CAUD</name>
<reference evidence="2" key="1">
    <citation type="submission" date="2017-08" db="EMBL/GenBank/DDBJ databases">
        <authorList>
            <person name="de Groot N.N."/>
        </authorList>
    </citation>
    <scope>NUCLEOTIDE SEQUENCE [LARGE SCALE GENOMIC DNA]</scope>
</reference>
<keyword evidence="2" id="KW-1185">Reference proteome</keyword>